<feature type="region of interest" description="Disordered" evidence="1">
    <location>
        <begin position="31"/>
        <end position="55"/>
    </location>
</feature>
<reference evidence="2 3" key="1">
    <citation type="submission" date="2015-01" db="EMBL/GenBank/DDBJ databases">
        <title>Evolution of Trichinella species and genotypes.</title>
        <authorList>
            <person name="Korhonen P.K."/>
            <person name="Edoardo P."/>
            <person name="Giuseppe L.R."/>
            <person name="Gasser R.B."/>
        </authorList>
    </citation>
    <scope>NUCLEOTIDE SEQUENCE [LARGE SCALE GENOMIC DNA]</scope>
    <source>
        <strain evidence="2">ISS2496</strain>
    </source>
</reference>
<accession>A0A0V0Z0T9</accession>
<name>A0A0V0Z0T9_9BILA</name>
<protein>
    <submittedName>
        <fullName evidence="2">Uncharacterized protein</fullName>
    </submittedName>
</protein>
<dbReference type="EMBL" id="JYDQ01000901">
    <property type="protein sequence ID" value="KRY06178.1"/>
    <property type="molecule type" value="Genomic_DNA"/>
</dbReference>
<organism evidence="2 3">
    <name type="scientific">Trichinella patagoniensis</name>
    <dbReference type="NCBI Taxonomy" id="990121"/>
    <lineage>
        <taxon>Eukaryota</taxon>
        <taxon>Metazoa</taxon>
        <taxon>Ecdysozoa</taxon>
        <taxon>Nematoda</taxon>
        <taxon>Enoplea</taxon>
        <taxon>Dorylaimia</taxon>
        <taxon>Trichinellida</taxon>
        <taxon>Trichinellidae</taxon>
        <taxon>Trichinella</taxon>
    </lineage>
</organism>
<dbReference type="AlphaFoldDB" id="A0A0V0Z0T9"/>
<comment type="caution">
    <text evidence="2">The sequence shown here is derived from an EMBL/GenBank/DDBJ whole genome shotgun (WGS) entry which is preliminary data.</text>
</comment>
<evidence type="ECO:0000313" key="2">
    <source>
        <dbReference type="EMBL" id="KRY06178.1"/>
    </source>
</evidence>
<keyword evidence="3" id="KW-1185">Reference proteome</keyword>
<evidence type="ECO:0000313" key="3">
    <source>
        <dbReference type="Proteomes" id="UP000054783"/>
    </source>
</evidence>
<gene>
    <name evidence="2" type="ORF">T12_12223</name>
</gene>
<dbReference type="Proteomes" id="UP000054783">
    <property type="component" value="Unassembled WGS sequence"/>
</dbReference>
<proteinExistence type="predicted"/>
<sequence length="123" mass="13931">MNTGITETDIQIEERIIERKGEMNLIENQSWSVDTGSPTTSARLAQSWPSCRRENPRAPQEAVLLAEDVEDWRASCGDCAQKKLSTTTELRTAPFFKRRDNLKGANSRMIITLTNFKKRTASI</sequence>
<feature type="compositionally biased region" description="Polar residues" evidence="1">
    <location>
        <begin position="31"/>
        <end position="49"/>
    </location>
</feature>
<evidence type="ECO:0000256" key="1">
    <source>
        <dbReference type="SAM" id="MobiDB-lite"/>
    </source>
</evidence>